<dbReference type="SUPFAM" id="SSF54211">
    <property type="entry name" value="Ribosomal protein S5 domain 2-like"/>
    <property type="match status" value="1"/>
</dbReference>
<feature type="region of interest" description="Disordered" evidence="5">
    <location>
        <begin position="1"/>
        <end position="21"/>
    </location>
</feature>
<gene>
    <name evidence="6" type="ORF">KIPB_008557</name>
</gene>
<keyword evidence="2 4" id="KW-0689">Ribosomal protein</keyword>
<comment type="caution">
    <text evidence="6">The sequence shown here is derived from an EMBL/GenBank/DDBJ whole genome shotgun (WGS) entry which is preliminary data.</text>
</comment>
<evidence type="ECO:0000256" key="5">
    <source>
        <dbReference type="SAM" id="MobiDB-lite"/>
    </source>
</evidence>
<dbReference type="FunFam" id="3.30.230.10:FF:000007">
    <property type="entry name" value="40S ribosomal protein S16"/>
    <property type="match status" value="1"/>
</dbReference>
<dbReference type="GO" id="GO:0003723">
    <property type="term" value="F:RNA binding"/>
    <property type="evidence" value="ECO:0007669"/>
    <property type="project" value="TreeGrafter"/>
</dbReference>
<dbReference type="OrthoDB" id="426865at2759"/>
<protein>
    <submittedName>
        <fullName evidence="6">Ribosomal protein S9</fullName>
    </submittedName>
</protein>
<dbReference type="Pfam" id="PF00380">
    <property type="entry name" value="Ribosomal_S9"/>
    <property type="match status" value="1"/>
</dbReference>
<dbReference type="InterPro" id="IPR000754">
    <property type="entry name" value="Ribosomal_uS9"/>
</dbReference>
<proteinExistence type="inferred from homology"/>
<dbReference type="InterPro" id="IPR020574">
    <property type="entry name" value="Ribosomal_uS9_CS"/>
</dbReference>
<dbReference type="GO" id="GO:0000462">
    <property type="term" value="P:maturation of SSU-rRNA from tricistronic rRNA transcript (SSU-rRNA, 5.8S rRNA, LSU-rRNA)"/>
    <property type="evidence" value="ECO:0007669"/>
    <property type="project" value="TreeGrafter"/>
</dbReference>
<comment type="similarity">
    <text evidence="1 4">Belongs to the universal ribosomal protein uS9 family.</text>
</comment>
<dbReference type="GO" id="GO:0006412">
    <property type="term" value="P:translation"/>
    <property type="evidence" value="ECO:0007669"/>
    <property type="project" value="InterPro"/>
</dbReference>
<dbReference type="InterPro" id="IPR020568">
    <property type="entry name" value="Ribosomal_Su5_D2-typ_SF"/>
</dbReference>
<dbReference type="NCBIfam" id="NF001749">
    <property type="entry name" value="PRK00474.1"/>
    <property type="match status" value="1"/>
</dbReference>
<dbReference type="PANTHER" id="PTHR21569">
    <property type="entry name" value="RIBOSOMAL PROTEIN S9"/>
    <property type="match status" value="1"/>
</dbReference>
<evidence type="ECO:0000256" key="4">
    <source>
        <dbReference type="RuleBase" id="RU003815"/>
    </source>
</evidence>
<evidence type="ECO:0000256" key="3">
    <source>
        <dbReference type="ARBA" id="ARBA00023274"/>
    </source>
</evidence>
<feature type="compositionally biased region" description="Basic residues" evidence="5">
    <location>
        <begin position="1"/>
        <end position="12"/>
    </location>
</feature>
<accession>A0A9K3D096</accession>
<keyword evidence="3 4" id="KW-0687">Ribonucleoprotein</keyword>
<evidence type="ECO:0000313" key="6">
    <source>
        <dbReference type="EMBL" id="GIQ86664.1"/>
    </source>
</evidence>
<evidence type="ECO:0000256" key="1">
    <source>
        <dbReference type="ARBA" id="ARBA00005251"/>
    </source>
</evidence>
<name>A0A9K3D096_9EUKA</name>
<dbReference type="InterPro" id="IPR014721">
    <property type="entry name" value="Ribsml_uS5_D2-typ_fold_subgr"/>
</dbReference>
<evidence type="ECO:0000256" key="2">
    <source>
        <dbReference type="ARBA" id="ARBA00022980"/>
    </source>
</evidence>
<organism evidence="6 7">
    <name type="scientific">Kipferlia bialata</name>
    <dbReference type="NCBI Taxonomy" id="797122"/>
    <lineage>
        <taxon>Eukaryota</taxon>
        <taxon>Metamonada</taxon>
        <taxon>Carpediemonas-like organisms</taxon>
        <taxon>Kipferlia</taxon>
    </lineage>
</organism>
<dbReference type="Proteomes" id="UP000265618">
    <property type="component" value="Unassembled WGS sequence"/>
</dbReference>
<dbReference type="PANTHER" id="PTHR21569:SF16">
    <property type="entry name" value="RIBOSOMAL PROTEIN S16"/>
    <property type="match status" value="1"/>
</dbReference>
<reference evidence="6 7" key="1">
    <citation type="journal article" date="2018" name="PLoS ONE">
        <title>The draft genome of Kipferlia bialata reveals reductive genome evolution in fornicate parasites.</title>
        <authorList>
            <person name="Tanifuji G."/>
            <person name="Takabayashi S."/>
            <person name="Kume K."/>
            <person name="Takagi M."/>
            <person name="Nakayama T."/>
            <person name="Kamikawa R."/>
            <person name="Inagaki Y."/>
            <person name="Hashimoto T."/>
        </authorList>
    </citation>
    <scope>NUCLEOTIDE SEQUENCE [LARGE SCALE GENOMIC DNA]</scope>
    <source>
        <strain evidence="6">NY0173</strain>
    </source>
</reference>
<dbReference type="Gene3D" id="3.30.230.10">
    <property type="match status" value="1"/>
</dbReference>
<evidence type="ECO:0000313" key="7">
    <source>
        <dbReference type="Proteomes" id="UP000265618"/>
    </source>
</evidence>
<keyword evidence="7" id="KW-1185">Reference proteome</keyword>
<dbReference type="AlphaFoldDB" id="A0A9K3D096"/>
<dbReference type="GO" id="GO:0022627">
    <property type="term" value="C:cytosolic small ribosomal subunit"/>
    <property type="evidence" value="ECO:0007669"/>
    <property type="project" value="TreeGrafter"/>
</dbReference>
<sequence length="196" mass="22055">MAPAKKPAKKRGGPPEGYERTKIPAELWGQNFSTSDALLEAVQSGSRRQWRLSEKMVKAIQTFGRKKTATAVARVNEGQGLIRVNGVPLEQIRPEVLRVKVLEPVLVLGREKFANVDIRVRVRGGGYVSQVYAIRQAIAKGLVAYYQKFEDEVSKNQIRSTLIEYDRSLLVADPRQCEAKKFGGRGARARRQKSYR</sequence>
<dbReference type="GO" id="GO:0003735">
    <property type="term" value="F:structural constituent of ribosome"/>
    <property type="evidence" value="ECO:0007669"/>
    <property type="project" value="InterPro"/>
</dbReference>
<dbReference type="EMBL" id="BDIP01002680">
    <property type="protein sequence ID" value="GIQ86664.1"/>
    <property type="molecule type" value="Genomic_DNA"/>
</dbReference>
<dbReference type="PROSITE" id="PS00360">
    <property type="entry name" value="RIBOSOMAL_S9"/>
    <property type="match status" value="1"/>
</dbReference>